<reference evidence="3" key="2">
    <citation type="journal article" date="2021" name="Sci. Data">
        <title>Chromosome-scale genome sequencing, assembly and annotation of six genomes from subfamily Leishmaniinae.</title>
        <authorList>
            <person name="Almutairi H."/>
            <person name="Urbaniak M.D."/>
            <person name="Bates M.D."/>
            <person name="Jariyapan N."/>
            <person name="Kwakye-Nuako G."/>
            <person name="Thomaz Soccol V."/>
            <person name="Al-Salem W.S."/>
            <person name="Dillon R.J."/>
            <person name="Bates P.A."/>
            <person name="Gatherer D."/>
        </authorList>
    </citation>
    <scope>NUCLEOTIDE SEQUENCE [LARGE SCALE GENOMIC DNA]</scope>
</reference>
<feature type="region of interest" description="Disordered" evidence="1">
    <location>
        <begin position="315"/>
        <end position="355"/>
    </location>
</feature>
<feature type="compositionally biased region" description="Low complexity" evidence="1">
    <location>
        <begin position="188"/>
        <end position="213"/>
    </location>
</feature>
<dbReference type="KEGG" id="loi:92356458"/>
<evidence type="ECO:0000256" key="1">
    <source>
        <dbReference type="SAM" id="MobiDB-lite"/>
    </source>
</evidence>
<protein>
    <submittedName>
        <fullName evidence="2">Uncharacterized protein</fullName>
    </submittedName>
</protein>
<gene>
    <name evidence="2" type="ORF">LSCM4_00442</name>
</gene>
<organism evidence="2 3">
    <name type="scientific">Leishmania orientalis</name>
    <dbReference type="NCBI Taxonomy" id="2249476"/>
    <lineage>
        <taxon>Eukaryota</taxon>
        <taxon>Discoba</taxon>
        <taxon>Euglenozoa</taxon>
        <taxon>Kinetoplastea</taxon>
        <taxon>Metakinetoplastina</taxon>
        <taxon>Trypanosomatida</taxon>
        <taxon>Trypanosomatidae</taxon>
        <taxon>Leishmaniinae</taxon>
        <taxon>Leishmania</taxon>
    </lineage>
</organism>
<feature type="compositionally biased region" description="Polar residues" evidence="1">
    <location>
        <begin position="232"/>
        <end position="247"/>
    </location>
</feature>
<dbReference type="EMBL" id="JAFHLR010000036">
    <property type="protein sequence ID" value="KAG5464994.1"/>
    <property type="molecule type" value="Genomic_DNA"/>
</dbReference>
<name>A0A836G443_9TRYP</name>
<dbReference type="RefSeq" id="XP_067058625.1">
    <property type="nucleotide sequence ID" value="XM_067202524.1"/>
</dbReference>
<keyword evidence="3" id="KW-1185">Reference proteome</keyword>
<dbReference type="GeneID" id="92356458"/>
<evidence type="ECO:0000313" key="3">
    <source>
        <dbReference type="Proteomes" id="UP000674143"/>
    </source>
</evidence>
<reference evidence="3" key="1">
    <citation type="journal article" date="2021" name="Microbiol. Resour. Announc.">
        <title>LGAAP: Leishmaniinae Genome Assembly and Annotation Pipeline.</title>
        <authorList>
            <person name="Almutairi H."/>
            <person name="Urbaniak M.D."/>
            <person name="Bates M.D."/>
            <person name="Jariyapan N."/>
            <person name="Kwakye-Nuako G."/>
            <person name="Thomaz-Soccol V."/>
            <person name="Al-Salem W.S."/>
            <person name="Dillon R.J."/>
            <person name="Bates P.A."/>
            <person name="Gatherer D."/>
        </authorList>
    </citation>
    <scope>NUCLEOTIDE SEQUENCE [LARGE SCALE GENOMIC DNA]</scope>
</reference>
<feature type="compositionally biased region" description="Low complexity" evidence="1">
    <location>
        <begin position="221"/>
        <end position="230"/>
    </location>
</feature>
<sequence>MQCITNRSYEPTSLLTDCTLAVQHLVSARSLLPPSPTADELLRLLHESGHPCTSSTPPDSNMGVLSSPPASFSAANIIRYCPTSRRVKSSFAAAGAHSMLGEMMQFFAESLTRLFTLGVADASVRAFPSEWDRRLHAPAAASLRRHHLYELQGFSTLFMHVWGQVAASRLLLRDEHGEEQDLVESTQSAAALSSPAMASTSGATARRSAAQQPPSTPPPLSASAATAHPSQPFHQKTSEGSSGNSKSGIAAAHERPCIPLTSAALFFPGAEVAPLSHGGKRRGDGPLSGLSSRSAAQPATLAVFQHALTMQAKAQRPFLPSIPREGLAPASRAREGDGSFPETSSAADRDAPRSLALVPSTSKAAPLYSTSLRTLSVEQGMQLDRQRELRRELGLRRVRNYAAEGDMRDYLSSYQENLRSVLEGEDMDATGSNLY</sequence>
<feature type="region of interest" description="Disordered" evidence="1">
    <location>
        <begin position="181"/>
        <end position="250"/>
    </location>
</feature>
<accession>A0A836G443</accession>
<evidence type="ECO:0000313" key="2">
    <source>
        <dbReference type="EMBL" id="KAG5464994.1"/>
    </source>
</evidence>
<proteinExistence type="predicted"/>
<dbReference type="AlphaFoldDB" id="A0A836G443"/>
<dbReference type="Proteomes" id="UP000674143">
    <property type="component" value="Unassembled WGS sequence"/>
</dbReference>
<comment type="caution">
    <text evidence="2">The sequence shown here is derived from an EMBL/GenBank/DDBJ whole genome shotgun (WGS) entry which is preliminary data.</text>
</comment>